<dbReference type="InterPro" id="IPR006120">
    <property type="entry name" value="Resolvase_HTH_dom"/>
</dbReference>
<dbReference type="EMBL" id="JADOUF010000001">
    <property type="protein sequence ID" value="MBG6136730.1"/>
    <property type="molecule type" value="Genomic_DNA"/>
</dbReference>
<comment type="similarity">
    <text evidence="1">Belongs to the site-specific recombinase resolvase family.</text>
</comment>
<evidence type="ECO:0000259" key="7">
    <source>
        <dbReference type="PROSITE" id="PS50943"/>
    </source>
</evidence>
<name>A0A8J7GGJ4_9ACTN</name>
<dbReference type="Gene3D" id="3.40.50.1390">
    <property type="entry name" value="Resolvase, N-terminal catalytic domain"/>
    <property type="match status" value="1"/>
</dbReference>
<dbReference type="Pfam" id="PF13560">
    <property type="entry name" value="HTH_31"/>
    <property type="match status" value="1"/>
</dbReference>
<dbReference type="GO" id="GO:0000150">
    <property type="term" value="F:DNA strand exchange activity"/>
    <property type="evidence" value="ECO:0007669"/>
    <property type="project" value="InterPro"/>
</dbReference>
<organism evidence="9 10">
    <name type="scientific">Longispora fulva</name>
    <dbReference type="NCBI Taxonomy" id="619741"/>
    <lineage>
        <taxon>Bacteria</taxon>
        <taxon>Bacillati</taxon>
        <taxon>Actinomycetota</taxon>
        <taxon>Actinomycetes</taxon>
        <taxon>Micromonosporales</taxon>
        <taxon>Micromonosporaceae</taxon>
        <taxon>Longispora</taxon>
    </lineage>
</organism>
<protein>
    <submittedName>
        <fullName evidence="9">DNA invertase Pin-like site-specific DNA recombinase/transcriptional regulator with XRE-family HTH domain</fullName>
    </submittedName>
</protein>
<dbReference type="PROSITE" id="PS00398">
    <property type="entry name" value="RECOMBINASES_2"/>
    <property type="match status" value="1"/>
</dbReference>
<proteinExistence type="inferred from homology"/>
<dbReference type="PROSITE" id="PS51736">
    <property type="entry name" value="RECOMBINASES_3"/>
    <property type="match status" value="1"/>
</dbReference>
<feature type="active site" description="O-(5'-phospho-DNA)-serine intermediate" evidence="5">
    <location>
        <position position="280"/>
    </location>
</feature>
<dbReference type="GO" id="GO:0015074">
    <property type="term" value="P:DNA integration"/>
    <property type="evidence" value="ECO:0007669"/>
    <property type="project" value="UniProtKB-KW"/>
</dbReference>
<comment type="caution">
    <text evidence="9">The sequence shown here is derived from an EMBL/GenBank/DDBJ whole genome shotgun (WGS) entry which is preliminary data.</text>
</comment>
<evidence type="ECO:0000256" key="3">
    <source>
        <dbReference type="ARBA" id="ARBA00023125"/>
    </source>
</evidence>
<feature type="region of interest" description="Disordered" evidence="6">
    <location>
        <begin position="223"/>
        <end position="266"/>
    </location>
</feature>
<dbReference type="PROSITE" id="PS50943">
    <property type="entry name" value="HTH_CROC1"/>
    <property type="match status" value="1"/>
</dbReference>
<dbReference type="InterPro" id="IPR009057">
    <property type="entry name" value="Homeodomain-like_sf"/>
</dbReference>
<feature type="domain" description="HTH cro/C1-type" evidence="7">
    <location>
        <begin position="21"/>
        <end position="76"/>
    </location>
</feature>
<dbReference type="Pfam" id="PF02796">
    <property type="entry name" value="HTH_7"/>
    <property type="match status" value="1"/>
</dbReference>
<dbReference type="InterPro" id="IPR050639">
    <property type="entry name" value="SSR_resolvase"/>
</dbReference>
<evidence type="ECO:0000256" key="6">
    <source>
        <dbReference type="SAM" id="MobiDB-lite"/>
    </source>
</evidence>
<dbReference type="RefSeq" id="WP_197003666.1">
    <property type="nucleotide sequence ID" value="NZ_BONS01000016.1"/>
</dbReference>
<reference evidence="9" key="1">
    <citation type="submission" date="2020-11" db="EMBL/GenBank/DDBJ databases">
        <title>Sequencing the genomes of 1000 actinobacteria strains.</title>
        <authorList>
            <person name="Klenk H.-P."/>
        </authorList>
    </citation>
    <scope>NUCLEOTIDE SEQUENCE</scope>
    <source>
        <strain evidence="9">DSM 45356</strain>
    </source>
</reference>
<evidence type="ECO:0000259" key="8">
    <source>
        <dbReference type="PROSITE" id="PS51736"/>
    </source>
</evidence>
<sequence>MGTELSTGGEDTPSATLAELVRALRGHAGLTRGELATRAGLSVRTVGYLESGRVARPQQRSLEAIAAALVLDRRQRNQLLAAGRPSTVVPAVVLGDTPWQPEPAADGADPDAAGGGPDAVTLHARRIGIPDRRLIVGQLELRYSPTLAAAWARFEGFQFLENLARQHAVEVDIQIVRESEVAPQGCRDGYFFDYHWSPILLANGTALYARVALYSDGEQIATGRTRHANPPVGRRPVPQGVEPSGSGGAGRLEAEGNTPIPPVAAERPPSGVLVGYGRVSIRERNLARQRARLTEAGCARCFFDEFPSPDTDRPELARTFEHVRPGDVLVVVSLDRLGLNLEDLIRIIGQLQARQVGFRSLHERLDTNTPGGMFVFHVFAALAEFIRTIIATDGPAVGRGRPPSFTPEKVAYALRLLAEPEHSIASIASLLGVSRATLYAHLPELRARLDSEAANPVRPAREIEP</sequence>
<evidence type="ECO:0000256" key="2">
    <source>
        <dbReference type="ARBA" id="ARBA00022908"/>
    </source>
</evidence>
<dbReference type="InterPro" id="IPR006119">
    <property type="entry name" value="Resolv_N"/>
</dbReference>
<gene>
    <name evidence="9" type="ORF">IW245_002924</name>
</gene>
<keyword evidence="10" id="KW-1185">Reference proteome</keyword>
<accession>A0A8J7GGJ4</accession>
<evidence type="ECO:0000256" key="1">
    <source>
        <dbReference type="ARBA" id="ARBA00009913"/>
    </source>
</evidence>
<evidence type="ECO:0000256" key="4">
    <source>
        <dbReference type="ARBA" id="ARBA00023172"/>
    </source>
</evidence>
<dbReference type="InterPro" id="IPR006118">
    <property type="entry name" value="Recombinase_CS"/>
</dbReference>
<dbReference type="SUPFAM" id="SSF53041">
    <property type="entry name" value="Resolvase-like"/>
    <property type="match status" value="1"/>
</dbReference>
<dbReference type="CDD" id="cd00093">
    <property type="entry name" value="HTH_XRE"/>
    <property type="match status" value="1"/>
</dbReference>
<dbReference type="SMART" id="SM00530">
    <property type="entry name" value="HTH_XRE"/>
    <property type="match status" value="1"/>
</dbReference>
<feature type="domain" description="Resolvase/invertase-type recombinase catalytic" evidence="8">
    <location>
        <begin position="272"/>
        <end position="406"/>
    </location>
</feature>
<dbReference type="InterPro" id="IPR001387">
    <property type="entry name" value="Cro/C1-type_HTH"/>
</dbReference>
<dbReference type="Gene3D" id="1.10.260.40">
    <property type="entry name" value="lambda repressor-like DNA-binding domains"/>
    <property type="match status" value="1"/>
</dbReference>
<dbReference type="Gene3D" id="1.10.10.60">
    <property type="entry name" value="Homeodomain-like"/>
    <property type="match status" value="1"/>
</dbReference>
<dbReference type="CDD" id="cd03768">
    <property type="entry name" value="SR_ResInv"/>
    <property type="match status" value="1"/>
</dbReference>
<dbReference type="CDD" id="cd00569">
    <property type="entry name" value="HTH_Hin_like"/>
    <property type="match status" value="1"/>
</dbReference>
<keyword evidence="3" id="KW-0238">DNA-binding</keyword>
<feature type="compositionally biased region" description="Low complexity" evidence="6">
    <location>
        <begin position="230"/>
        <end position="243"/>
    </location>
</feature>
<evidence type="ECO:0000256" key="5">
    <source>
        <dbReference type="PIRSR" id="PIRSR606118-50"/>
    </source>
</evidence>
<keyword evidence="4" id="KW-0233">DNA recombination</keyword>
<dbReference type="AlphaFoldDB" id="A0A8J7GGJ4"/>
<dbReference type="SUPFAM" id="SSF47413">
    <property type="entry name" value="lambda repressor-like DNA-binding domains"/>
    <property type="match status" value="1"/>
</dbReference>
<evidence type="ECO:0000313" key="10">
    <source>
        <dbReference type="Proteomes" id="UP000622552"/>
    </source>
</evidence>
<dbReference type="PANTHER" id="PTHR30461">
    <property type="entry name" value="DNA-INVERTASE FROM LAMBDOID PROPHAGE"/>
    <property type="match status" value="1"/>
</dbReference>
<dbReference type="InterPro" id="IPR010982">
    <property type="entry name" value="Lambda_DNA-bd_dom_sf"/>
</dbReference>
<dbReference type="InterPro" id="IPR036162">
    <property type="entry name" value="Resolvase-like_N_sf"/>
</dbReference>
<dbReference type="SMART" id="SM00857">
    <property type="entry name" value="Resolvase"/>
    <property type="match status" value="1"/>
</dbReference>
<dbReference type="SUPFAM" id="SSF46689">
    <property type="entry name" value="Homeodomain-like"/>
    <property type="match status" value="1"/>
</dbReference>
<dbReference type="Pfam" id="PF00239">
    <property type="entry name" value="Resolvase"/>
    <property type="match status" value="1"/>
</dbReference>
<dbReference type="PANTHER" id="PTHR30461:SF2">
    <property type="entry name" value="SERINE RECOMBINASE PINE-RELATED"/>
    <property type="match status" value="1"/>
</dbReference>
<evidence type="ECO:0000313" key="9">
    <source>
        <dbReference type="EMBL" id="MBG6136730.1"/>
    </source>
</evidence>
<keyword evidence="2" id="KW-0229">DNA integration</keyword>
<dbReference type="Proteomes" id="UP000622552">
    <property type="component" value="Unassembled WGS sequence"/>
</dbReference>
<dbReference type="GO" id="GO:0003677">
    <property type="term" value="F:DNA binding"/>
    <property type="evidence" value="ECO:0007669"/>
    <property type="project" value="UniProtKB-KW"/>
</dbReference>